<accession>A0ACB7Y4J5</accession>
<proteinExistence type="predicted"/>
<evidence type="ECO:0000313" key="2">
    <source>
        <dbReference type="Proteomes" id="UP000828048"/>
    </source>
</evidence>
<name>A0ACB7Y4J5_9ERIC</name>
<evidence type="ECO:0000313" key="1">
    <source>
        <dbReference type="EMBL" id="KAH7848451.1"/>
    </source>
</evidence>
<organism evidence="1 2">
    <name type="scientific">Vaccinium darrowii</name>
    <dbReference type="NCBI Taxonomy" id="229202"/>
    <lineage>
        <taxon>Eukaryota</taxon>
        <taxon>Viridiplantae</taxon>
        <taxon>Streptophyta</taxon>
        <taxon>Embryophyta</taxon>
        <taxon>Tracheophyta</taxon>
        <taxon>Spermatophyta</taxon>
        <taxon>Magnoliopsida</taxon>
        <taxon>eudicotyledons</taxon>
        <taxon>Gunneridae</taxon>
        <taxon>Pentapetalae</taxon>
        <taxon>asterids</taxon>
        <taxon>Ericales</taxon>
        <taxon>Ericaceae</taxon>
        <taxon>Vaccinioideae</taxon>
        <taxon>Vaccinieae</taxon>
        <taxon>Vaccinium</taxon>
    </lineage>
</organism>
<reference evidence="1 2" key="1">
    <citation type="journal article" date="2021" name="Hortic Res">
        <title>High-quality reference genome and annotation aids understanding of berry development for evergreen blueberry (Vaccinium darrowii).</title>
        <authorList>
            <person name="Yu J."/>
            <person name="Hulse-Kemp A.M."/>
            <person name="Babiker E."/>
            <person name="Staton M."/>
        </authorList>
    </citation>
    <scope>NUCLEOTIDE SEQUENCE [LARGE SCALE GENOMIC DNA]</scope>
    <source>
        <strain evidence="2">cv. NJ 8807/NJ 8810</strain>
        <tissue evidence="1">Young leaf</tissue>
    </source>
</reference>
<gene>
    <name evidence="1" type="ORF">Vadar_002870</name>
</gene>
<sequence>MSSPFPNPLRPTASHLPLKSPFRANGPFKVNHRITLTRRHPQPNPNFTVQASIKENSKAAASTNTKLIVVSSVVTVILAIANRVLYKLALVPMKEYPFFLAQVTTFGYVAIYFAILYVRYRAGIVTDAMMAIPKLRFVTIGILEALGVAAGMSSGAMLPGPAIPILNQTFLAWQLAFSTLLLGRKYSWNKIGGCLLVAAGVVVAVASGSDTGQMLSGIGFLWPVLMIASSAFQAGASIIKEYVFIDAANRLEGKLLDIFVVNSFGSGFQALFVLLFLPFLSNLRGIPFSQLPSYIRSGAGCFFNIGAQTSGCDGAPLLPILYIVNNIAFNISALHLLKISSAVLAAISVMSSVPISIYILSLPLPYLPEATNLSSFFVFGSMILVTVVKERERGATTNGVQTRRTPPPPTPTPANAAAAFASSTTTTAVHRRLDHHLCRTTTPLNTTTARRPLLFKDPIARRPPSQHHWTTGNNEFPIPPSQYNPLDEPSPLDLKGANPSTSNDKLKAGNFDRLKATNFPAFLLRIGNWKDLLCCTSWNCRCFLQMFLIIGVQDLTSSRLFSLLPGTNLQHESESDKHRGIYTCI</sequence>
<comment type="caution">
    <text evidence="1">The sequence shown here is derived from an EMBL/GenBank/DDBJ whole genome shotgun (WGS) entry which is preliminary data.</text>
</comment>
<keyword evidence="2" id="KW-1185">Reference proteome</keyword>
<dbReference type="EMBL" id="CM037157">
    <property type="protein sequence ID" value="KAH7848451.1"/>
    <property type="molecule type" value="Genomic_DNA"/>
</dbReference>
<dbReference type="Proteomes" id="UP000828048">
    <property type="component" value="Chromosome 7"/>
</dbReference>
<protein>
    <submittedName>
        <fullName evidence="1">Uncharacterized protein</fullName>
    </submittedName>
</protein>